<dbReference type="OrthoDB" id="10400371at2759"/>
<organism evidence="2 3">
    <name type="scientific">Trichonephila inaurata madagascariensis</name>
    <dbReference type="NCBI Taxonomy" id="2747483"/>
    <lineage>
        <taxon>Eukaryota</taxon>
        <taxon>Metazoa</taxon>
        <taxon>Ecdysozoa</taxon>
        <taxon>Arthropoda</taxon>
        <taxon>Chelicerata</taxon>
        <taxon>Arachnida</taxon>
        <taxon>Araneae</taxon>
        <taxon>Araneomorphae</taxon>
        <taxon>Entelegynae</taxon>
        <taxon>Araneoidea</taxon>
        <taxon>Nephilidae</taxon>
        <taxon>Trichonephila</taxon>
        <taxon>Trichonephila inaurata</taxon>
    </lineage>
</organism>
<evidence type="ECO:0000313" key="3">
    <source>
        <dbReference type="Proteomes" id="UP000886998"/>
    </source>
</evidence>
<accession>A0A8X6Y8B6</accession>
<keyword evidence="3" id="KW-1185">Reference proteome</keyword>
<protein>
    <submittedName>
        <fullName evidence="2">Uncharacterized protein</fullName>
    </submittedName>
</protein>
<feature type="region of interest" description="Disordered" evidence="1">
    <location>
        <begin position="1"/>
        <end position="47"/>
    </location>
</feature>
<gene>
    <name evidence="2" type="ORF">TNIN_44701</name>
</gene>
<reference evidence="2" key="1">
    <citation type="submission" date="2020-08" db="EMBL/GenBank/DDBJ databases">
        <title>Multicomponent nature underlies the extraordinary mechanical properties of spider dragline silk.</title>
        <authorList>
            <person name="Kono N."/>
            <person name="Nakamura H."/>
            <person name="Mori M."/>
            <person name="Yoshida Y."/>
            <person name="Ohtoshi R."/>
            <person name="Malay A.D."/>
            <person name="Moran D.A.P."/>
            <person name="Tomita M."/>
            <person name="Numata K."/>
            <person name="Arakawa K."/>
        </authorList>
    </citation>
    <scope>NUCLEOTIDE SEQUENCE</scope>
</reference>
<dbReference type="AlphaFoldDB" id="A0A8X6Y8B6"/>
<name>A0A8X6Y8B6_9ARAC</name>
<dbReference type="EMBL" id="BMAV01016835">
    <property type="protein sequence ID" value="GFY68006.1"/>
    <property type="molecule type" value="Genomic_DNA"/>
</dbReference>
<proteinExistence type="predicted"/>
<evidence type="ECO:0000256" key="1">
    <source>
        <dbReference type="SAM" id="MobiDB-lite"/>
    </source>
</evidence>
<evidence type="ECO:0000313" key="2">
    <source>
        <dbReference type="EMBL" id="GFY68006.1"/>
    </source>
</evidence>
<dbReference type="Proteomes" id="UP000886998">
    <property type="component" value="Unassembled WGS sequence"/>
</dbReference>
<comment type="caution">
    <text evidence="2">The sequence shown here is derived from an EMBL/GenBank/DDBJ whole genome shotgun (WGS) entry which is preliminary data.</text>
</comment>
<sequence>MKNVSFSKIKREKASKMEGLRRGKTQSGDKEGGDDEGRGQSAKGGGMAFEMEEGVRSYCNAHHPSIGRTEWSNFSQIRSNRILGAQTFLDKHICFYPF</sequence>
<feature type="compositionally biased region" description="Basic and acidic residues" evidence="1">
    <location>
        <begin position="12"/>
        <end position="38"/>
    </location>
</feature>